<dbReference type="EMBL" id="FMKA01000005">
    <property type="protein sequence ID" value="SCP96473.1"/>
    <property type="molecule type" value="Genomic_DNA"/>
</dbReference>
<reference evidence="2 3" key="1">
    <citation type="submission" date="2016-09" db="EMBL/GenBank/DDBJ databases">
        <authorList>
            <person name="Capua I."/>
            <person name="De Benedictis P."/>
            <person name="Joannis T."/>
            <person name="Lombin L.H."/>
            <person name="Cattoli G."/>
        </authorList>
    </citation>
    <scope>NUCLEOTIDE SEQUENCE [LARGE SCALE GENOMIC DNA]</scope>
    <source>
        <strain evidence="2 3">GluBS11</strain>
    </source>
</reference>
<name>A0A1D3TRU0_9FIRM</name>
<keyword evidence="1" id="KW-0812">Transmembrane</keyword>
<dbReference type="Proteomes" id="UP000199315">
    <property type="component" value="Unassembled WGS sequence"/>
</dbReference>
<evidence type="ECO:0000313" key="3">
    <source>
        <dbReference type="Proteomes" id="UP000199315"/>
    </source>
</evidence>
<dbReference type="OrthoDB" id="1925387at2"/>
<dbReference type="AlphaFoldDB" id="A0A1D3TRU0"/>
<gene>
    <name evidence="2" type="ORF">SAMN05421730_10056</name>
</gene>
<protein>
    <recommendedName>
        <fullName evidence="4">Extracellular solute-binding protein</fullName>
    </recommendedName>
</protein>
<dbReference type="RefSeq" id="WP_091231735.1">
    <property type="nucleotide sequence ID" value="NZ_FMKA01000005.1"/>
</dbReference>
<dbReference type="Gene3D" id="3.40.190.10">
    <property type="entry name" value="Periplasmic binding protein-like II"/>
    <property type="match status" value="1"/>
</dbReference>
<evidence type="ECO:0008006" key="4">
    <source>
        <dbReference type="Google" id="ProtNLM"/>
    </source>
</evidence>
<accession>A0A1D3TRU0</accession>
<keyword evidence="1" id="KW-0472">Membrane</keyword>
<proteinExistence type="predicted"/>
<evidence type="ECO:0000256" key="1">
    <source>
        <dbReference type="SAM" id="Phobius"/>
    </source>
</evidence>
<keyword evidence="3" id="KW-1185">Reference proteome</keyword>
<evidence type="ECO:0000313" key="2">
    <source>
        <dbReference type="EMBL" id="SCP96473.1"/>
    </source>
</evidence>
<keyword evidence="1" id="KW-1133">Transmembrane helix</keyword>
<organism evidence="2 3">
    <name type="scientific">Anaerobium acetethylicum</name>
    <dbReference type="NCBI Taxonomy" id="1619234"/>
    <lineage>
        <taxon>Bacteria</taxon>
        <taxon>Bacillati</taxon>
        <taxon>Bacillota</taxon>
        <taxon>Clostridia</taxon>
        <taxon>Lachnospirales</taxon>
        <taxon>Lachnospiraceae</taxon>
        <taxon>Anaerobium</taxon>
    </lineage>
</organism>
<feature type="transmembrane region" description="Helical" evidence="1">
    <location>
        <begin position="30"/>
        <end position="52"/>
    </location>
</feature>
<sequence length="224" mass="25416">MSAQNFLKEEKHKLKGMPFKKKVEYIWEYYKLWIIGTICLVAAITSFVTTLVNNPDHIVLNAVFINASILDPDETTIASGFLKDSGIEAEENQVFLDTSMQINREAEDYMSSTFNQKLMAYIAAETIDAILEDELNFQYYAKNGMFTDLKELLPESLFLSLEESGRLCYASTEDDQEPKAYGIRINDSTVLEENNAFTEAPVFSVPANAPEPENAVKFLEYLLK</sequence>